<gene>
    <name evidence="1" type="ORF">IWT30_00263</name>
</gene>
<reference evidence="1 2" key="1">
    <citation type="submission" date="2015-11" db="EMBL/GenBank/DDBJ databases">
        <title>Draft genome sequences of new species of the genus Lactobacillus isolated from orchardgrass silage.</title>
        <authorList>
            <person name="Tohno M."/>
            <person name="Tanizawa Y."/>
            <person name="Arita M."/>
        </authorList>
    </citation>
    <scope>NUCLEOTIDE SEQUENCE [LARGE SCALE GENOMIC DNA]</scope>
    <source>
        <strain evidence="1 2">IWT30</strain>
    </source>
</reference>
<name>A0A1Z5I975_9LACO</name>
<evidence type="ECO:0008006" key="3">
    <source>
        <dbReference type="Google" id="ProtNLM"/>
    </source>
</evidence>
<dbReference type="EMBL" id="BCMF01000001">
    <property type="protein sequence ID" value="GAW98319.1"/>
    <property type="molecule type" value="Genomic_DNA"/>
</dbReference>
<proteinExistence type="predicted"/>
<accession>A0A1Z5I975</accession>
<sequence length="90" mass="10355">MKVKVELPDEFEANLRDAILAMARESFEVVKNEARYPDYMRINEATKFLNCGRSTITSKFFPAGLKVINIDGLQYVSKKDAIAFMNEHKH</sequence>
<organism evidence="1 2">
    <name type="scientific">Secundilactobacillus mixtipabuli</name>
    <dbReference type="NCBI Taxonomy" id="1435342"/>
    <lineage>
        <taxon>Bacteria</taxon>
        <taxon>Bacillati</taxon>
        <taxon>Bacillota</taxon>
        <taxon>Bacilli</taxon>
        <taxon>Lactobacillales</taxon>
        <taxon>Lactobacillaceae</taxon>
        <taxon>Secundilactobacillus</taxon>
    </lineage>
</organism>
<evidence type="ECO:0000313" key="1">
    <source>
        <dbReference type="EMBL" id="GAW98319.1"/>
    </source>
</evidence>
<protein>
    <recommendedName>
        <fullName evidence="3">DNA-binding protein</fullName>
    </recommendedName>
</protein>
<dbReference type="AlphaFoldDB" id="A0A1Z5I975"/>
<dbReference type="Proteomes" id="UP000198374">
    <property type="component" value="Unassembled WGS sequence"/>
</dbReference>
<dbReference type="RefSeq" id="WP_089108147.1">
    <property type="nucleotide sequence ID" value="NZ_BCMF01000001.1"/>
</dbReference>
<dbReference type="OrthoDB" id="2329155at2"/>
<comment type="caution">
    <text evidence="1">The sequence shown here is derived from an EMBL/GenBank/DDBJ whole genome shotgun (WGS) entry which is preliminary data.</text>
</comment>
<keyword evidence="2" id="KW-1185">Reference proteome</keyword>
<evidence type="ECO:0000313" key="2">
    <source>
        <dbReference type="Proteomes" id="UP000198374"/>
    </source>
</evidence>